<dbReference type="AlphaFoldDB" id="E5XT54"/>
<keyword evidence="2" id="KW-1185">Reference proteome</keyword>
<protein>
    <submittedName>
        <fullName evidence="1">Uncharacterized protein</fullName>
    </submittedName>
</protein>
<dbReference type="HOGENOM" id="CLU_2208238_0_0_11"/>
<proteinExistence type="predicted"/>
<gene>
    <name evidence="1" type="ORF">HMPREF9336_02676</name>
</gene>
<evidence type="ECO:0000313" key="1">
    <source>
        <dbReference type="EMBL" id="EFV12465.1"/>
    </source>
</evidence>
<evidence type="ECO:0000313" key="2">
    <source>
        <dbReference type="Proteomes" id="UP000004816"/>
    </source>
</evidence>
<sequence>MEEPVRAEFLVLSLSRDELAWLRELAADAGKEPVDVLRSFLSHAVYEVRCREAAALRAAAERGQVPDLFDRTGATVEDVRRLSMLWHGAMGAREELEAEGGEPEVTE</sequence>
<name>E5XT54_SEGRC</name>
<dbReference type="RefSeq" id="WP_007471197.1">
    <property type="nucleotide sequence ID" value="NZ_KI391953.1"/>
</dbReference>
<comment type="caution">
    <text evidence="1">The sequence shown here is derived from an EMBL/GenBank/DDBJ whole genome shotgun (WGS) entry which is preliminary data.</text>
</comment>
<reference evidence="1 2" key="1">
    <citation type="journal article" date="2011" name="Stand. Genomic Sci.">
        <title>High quality draft genome sequence of Segniliparus rugosus CDC 945(T)= (ATCC BAA-974(T)).</title>
        <authorList>
            <person name="Earl A.M."/>
            <person name="Desjardins C.A."/>
            <person name="Fitzgerald M.G."/>
            <person name="Arachchi H.M."/>
            <person name="Zeng Q."/>
            <person name="Mehta T."/>
            <person name="Griggs A."/>
            <person name="Birren B.W."/>
            <person name="Toney N.C."/>
            <person name="Carr J."/>
            <person name="Posey J."/>
            <person name="Butler W.R."/>
        </authorList>
    </citation>
    <scope>NUCLEOTIDE SEQUENCE [LARGE SCALE GENOMIC DNA]</scope>
    <source>
        <strain evidence="2">ATCC BAA-974 / DSM 45345 / CCUG 50838 / CIP 108380 / JCM 13579 / CDC 945</strain>
    </source>
</reference>
<accession>E5XT54</accession>
<dbReference type="STRING" id="679197.HMPREF9336_02676"/>
<dbReference type="EMBL" id="ACZI02000002">
    <property type="protein sequence ID" value="EFV12465.1"/>
    <property type="molecule type" value="Genomic_DNA"/>
</dbReference>
<organism evidence="1 2">
    <name type="scientific">Segniliparus rugosus (strain ATCC BAA-974 / DSM 45345 / CCUG 50838 / CIP 108380 / JCM 13579 / CDC 945)</name>
    <dbReference type="NCBI Taxonomy" id="679197"/>
    <lineage>
        <taxon>Bacteria</taxon>
        <taxon>Bacillati</taxon>
        <taxon>Actinomycetota</taxon>
        <taxon>Actinomycetes</taxon>
        <taxon>Mycobacteriales</taxon>
        <taxon>Segniliparaceae</taxon>
        <taxon>Segniliparus</taxon>
    </lineage>
</organism>
<dbReference type="Proteomes" id="UP000004816">
    <property type="component" value="Unassembled WGS sequence"/>
</dbReference>